<organism evidence="3 4">
    <name type="scientific">Diploscapter pachys</name>
    <dbReference type="NCBI Taxonomy" id="2018661"/>
    <lineage>
        <taxon>Eukaryota</taxon>
        <taxon>Metazoa</taxon>
        <taxon>Ecdysozoa</taxon>
        <taxon>Nematoda</taxon>
        <taxon>Chromadorea</taxon>
        <taxon>Rhabditida</taxon>
        <taxon>Rhabditina</taxon>
        <taxon>Rhabditomorpha</taxon>
        <taxon>Rhabditoidea</taxon>
        <taxon>Rhabditidae</taxon>
        <taxon>Diploscapter</taxon>
    </lineage>
</organism>
<dbReference type="Pfam" id="PF08281">
    <property type="entry name" value="Sigma70_r4_2"/>
    <property type="match status" value="1"/>
</dbReference>
<dbReference type="Gene3D" id="1.10.10.10">
    <property type="entry name" value="Winged helix-like DNA-binding domain superfamily/Winged helix DNA-binding domain"/>
    <property type="match status" value="1"/>
</dbReference>
<feature type="compositionally biased region" description="Basic and acidic residues" evidence="1">
    <location>
        <begin position="50"/>
        <end position="64"/>
    </location>
</feature>
<dbReference type="GO" id="GO:0006352">
    <property type="term" value="P:DNA-templated transcription initiation"/>
    <property type="evidence" value="ECO:0007669"/>
    <property type="project" value="InterPro"/>
</dbReference>
<dbReference type="NCBIfam" id="TIGR02937">
    <property type="entry name" value="sigma70-ECF"/>
    <property type="match status" value="1"/>
</dbReference>
<evidence type="ECO:0000313" key="3">
    <source>
        <dbReference type="EMBL" id="PAV71393.1"/>
    </source>
</evidence>
<feature type="domain" description="RNA polymerase sigma factor 70 region 4 type 2" evidence="2">
    <location>
        <begin position="165"/>
        <end position="214"/>
    </location>
</feature>
<feature type="region of interest" description="Disordered" evidence="1">
    <location>
        <begin position="1"/>
        <end position="67"/>
    </location>
</feature>
<dbReference type="InterPro" id="IPR013324">
    <property type="entry name" value="RNA_pol_sigma_r3/r4-like"/>
</dbReference>
<gene>
    <name evidence="3" type="ORF">WR25_07180</name>
</gene>
<dbReference type="SUPFAM" id="SSF88659">
    <property type="entry name" value="Sigma3 and sigma4 domains of RNA polymerase sigma factors"/>
    <property type="match status" value="1"/>
</dbReference>
<dbReference type="InterPro" id="IPR014284">
    <property type="entry name" value="RNA_pol_sigma-70_dom"/>
</dbReference>
<dbReference type="Proteomes" id="UP000218231">
    <property type="component" value="Unassembled WGS sequence"/>
</dbReference>
<feature type="compositionally biased region" description="Basic residues" evidence="1">
    <location>
        <begin position="34"/>
        <end position="49"/>
    </location>
</feature>
<evidence type="ECO:0000256" key="1">
    <source>
        <dbReference type="SAM" id="MobiDB-lite"/>
    </source>
</evidence>
<protein>
    <recommendedName>
        <fullName evidence="2">RNA polymerase sigma factor 70 region 4 type 2 domain-containing protein</fullName>
    </recommendedName>
</protein>
<dbReference type="GO" id="GO:0016987">
    <property type="term" value="F:sigma factor activity"/>
    <property type="evidence" value="ECO:0007669"/>
    <property type="project" value="InterPro"/>
</dbReference>
<evidence type="ECO:0000259" key="2">
    <source>
        <dbReference type="Pfam" id="PF08281"/>
    </source>
</evidence>
<dbReference type="GO" id="GO:0003677">
    <property type="term" value="F:DNA binding"/>
    <property type="evidence" value="ECO:0007669"/>
    <property type="project" value="InterPro"/>
</dbReference>
<dbReference type="InterPro" id="IPR013249">
    <property type="entry name" value="RNA_pol_sigma70_r4_t2"/>
</dbReference>
<dbReference type="AlphaFoldDB" id="A0A2A2KBZ2"/>
<accession>A0A2A2KBZ2</accession>
<keyword evidence="4" id="KW-1185">Reference proteome</keyword>
<name>A0A2A2KBZ2_9BILA</name>
<proteinExistence type="predicted"/>
<evidence type="ECO:0000313" key="4">
    <source>
        <dbReference type="Proteomes" id="UP000218231"/>
    </source>
</evidence>
<dbReference type="CDD" id="cd06171">
    <property type="entry name" value="Sigma70_r4"/>
    <property type="match status" value="1"/>
</dbReference>
<comment type="caution">
    <text evidence="3">The sequence shown here is derived from an EMBL/GenBank/DDBJ whole genome shotgun (WGS) entry which is preliminary data.</text>
</comment>
<dbReference type="EMBL" id="LIAE01009047">
    <property type="protein sequence ID" value="PAV71393.1"/>
    <property type="molecule type" value="Genomic_DNA"/>
</dbReference>
<sequence>MQRLFPAGHHTLHTRLGDPVNRGDLASGEPTGAHRLRRHRQQLSGRGKRSIREQRQQPPEDRLGRPRMQLLVGNGPHQRLVGLTTGGRPMQAGPHGGNMPRPVRILLGQPGSGSLKGLRGKALQTMQIEDTLKPAEVDLLYQAHHRWLRGWLGARQRLLILDTLERLDLALQRLKPRARQAFLLAQLDGLSLTQIAQRLDVSRATVERDLAKALGVCYRMRYADA</sequence>
<dbReference type="InterPro" id="IPR036388">
    <property type="entry name" value="WH-like_DNA-bd_sf"/>
</dbReference>
<reference evidence="3 4" key="1">
    <citation type="journal article" date="2017" name="Curr. Biol.">
        <title>Genome architecture and evolution of a unichromosomal asexual nematode.</title>
        <authorList>
            <person name="Fradin H."/>
            <person name="Zegar C."/>
            <person name="Gutwein M."/>
            <person name="Lucas J."/>
            <person name="Kovtun M."/>
            <person name="Corcoran D."/>
            <person name="Baugh L.R."/>
            <person name="Kiontke K."/>
            <person name="Gunsalus K."/>
            <person name="Fitch D.H."/>
            <person name="Piano F."/>
        </authorList>
    </citation>
    <scope>NUCLEOTIDE SEQUENCE [LARGE SCALE GENOMIC DNA]</scope>
    <source>
        <strain evidence="3">PF1309</strain>
    </source>
</reference>